<keyword evidence="2 5" id="KW-0812">Transmembrane</keyword>
<accession>A0A2I1N904</accession>
<evidence type="ECO:0000256" key="4">
    <source>
        <dbReference type="ARBA" id="ARBA00023136"/>
    </source>
</evidence>
<dbReference type="Proteomes" id="UP000234639">
    <property type="component" value="Unassembled WGS sequence"/>
</dbReference>
<feature type="domain" description="TMEM205-like" evidence="6">
    <location>
        <begin position="11"/>
        <end position="118"/>
    </location>
</feature>
<keyword evidence="4 5" id="KW-0472">Membrane</keyword>
<dbReference type="InterPro" id="IPR025423">
    <property type="entry name" value="TMEM205-like"/>
</dbReference>
<evidence type="ECO:0000259" key="6">
    <source>
        <dbReference type="Pfam" id="PF13664"/>
    </source>
</evidence>
<evidence type="ECO:0000256" key="3">
    <source>
        <dbReference type="ARBA" id="ARBA00022989"/>
    </source>
</evidence>
<sequence length="166" mass="18971">MNKILNIYLFLIAILIGLEICAGVFVAPVIFNPANLIGEGVLTHFQSGQIMTEIFLRFNKILLIISILTFIAESINLANKNKNFNIKFSTFMLAFINLVLALLFIFYFSNYIVNAQQIGPSMTQTTSFAQMHKASEWTMKIMLIAQTFLFFIKFPNIKNELKKETK</sequence>
<feature type="transmembrane region" description="Helical" evidence="5">
    <location>
        <begin position="91"/>
        <end position="113"/>
    </location>
</feature>
<organism evidence="7 8">
    <name type="scientific">Campylobacter ureolyticus</name>
    <dbReference type="NCBI Taxonomy" id="827"/>
    <lineage>
        <taxon>Bacteria</taxon>
        <taxon>Pseudomonadati</taxon>
        <taxon>Campylobacterota</taxon>
        <taxon>Epsilonproteobacteria</taxon>
        <taxon>Campylobacterales</taxon>
        <taxon>Campylobacteraceae</taxon>
        <taxon>Campylobacter</taxon>
    </lineage>
</organism>
<feature type="transmembrane region" description="Helical" evidence="5">
    <location>
        <begin position="61"/>
        <end position="79"/>
    </location>
</feature>
<keyword evidence="3 5" id="KW-1133">Transmembrane helix</keyword>
<comment type="subcellular location">
    <subcellularLocation>
        <location evidence="1">Membrane</location>
    </subcellularLocation>
</comment>
<dbReference type="RefSeq" id="WP_101637552.1">
    <property type="nucleotide sequence ID" value="NZ_PKHU01000006.1"/>
</dbReference>
<dbReference type="EMBL" id="PKHU01000006">
    <property type="protein sequence ID" value="PKZ28857.1"/>
    <property type="molecule type" value="Genomic_DNA"/>
</dbReference>
<dbReference type="Pfam" id="PF13664">
    <property type="entry name" value="DUF4149"/>
    <property type="match status" value="1"/>
</dbReference>
<evidence type="ECO:0000256" key="2">
    <source>
        <dbReference type="ARBA" id="ARBA00022692"/>
    </source>
</evidence>
<evidence type="ECO:0000313" key="7">
    <source>
        <dbReference type="EMBL" id="PKZ28857.1"/>
    </source>
</evidence>
<gene>
    <name evidence="7" type="ORF">CYJ41_07070</name>
</gene>
<feature type="transmembrane region" description="Helical" evidence="5">
    <location>
        <begin position="7"/>
        <end position="31"/>
    </location>
</feature>
<feature type="transmembrane region" description="Helical" evidence="5">
    <location>
        <begin position="137"/>
        <end position="154"/>
    </location>
</feature>
<comment type="caution">
    <text evidence="7">The sequence shown here is derived from an EMBL/GenBank/DDBJ whole genome shotgun (WGS) entry which is preliminary data.</text>
</comment>
<dbReference type="AlphaFoldDB" id="A0A2I1N904"/>
<name>A0A2I1N904_9BACT</name>
<protein>
    <submittedName>
        <fullName evidence="7">DUF4149 domain-containing protein</fullName>
    </submittedName>
</protein>
<evidence type="ECO:0000313" key="8">
    <source>
        <dbReference type="Proteomes" id="UP000234639"/>
    </source>
</evidence>
<evidence type="ECO:0000256" key="5">
    <source>
        <dbReference type="SAM" id="Phobius"/>
    </source>
</evidence>
<evidence type="ECO:0000256" key="1">
    <source>
        <dbReference type="ARBA" id="ARBA00004370"/>
    </source>
</evidence>
<dbReference type="GO" id="GO:0016020">
    <property type="term" value="C:membrane"/>
    <property type="evidence" value="ECO:0007669"/>
    <property type="project" value="UniProtKB-SubCell"/>
</dbReference>
<proteinExistence type="predicted"/>
<reference evidence="7 8" key="1">
    <citation type="submission" date="2017-12" db="EMBL/GenBank/DDBJ databases">
        <title>Phylogenetic diversity of female urinary microbiome.</title>
        <authorList>
            <person name="Thomas-White K."/>
            <person name="Wolfe A.J."/>
        </authorList>
    </citation>
    <scope>NUCLEOTIDE SEQUENCE [LARGE SCALE GENOMIC DNA]</scope>
    <source>
        <strain evidence="7 8">UMB0112</strain>
    </source>
</reference>